<dbReference type="HOGENOM" id="CLU_056776_4_1_1"/>
<dbReference type="PROSITE" id="PS51084">
    <property type="entry name" value="HIT_2"/>
    <property type="match status" value="1"/>
</dbReference>
<keyword evidence="6" id="KW-1185">Reference proteome</keyword>
<reference evidence="5 6" key="1">
    <citation type="journal article" date="2012" name="New Phytol.">
        <title>Insight into trade-off between wood decay and parasitism from the genome of a fungal forest pathogen.</title>
        <authorList>
            <person name="Olson A."/>
            <person name="Aerts A."/>
            <person name="Asiegbu F."/>
            <person name="Belbahri L."/>
            <person name="Bouzid O."/>
            <person name="Broberg A."/>
            <person name="Canback B."/>
            <person name="Coutinho P.M."/>
            <person name="Cullen D."/>
            <person name="Dalman K."/>
            <person name="Deflorio G."/>
            <person name="van Diepen L.T."/>
            <person name="Dunand C."/>
            <person name="Duplessis S."/>
            <person name="Durling M."/>
            <person name="Gonthier P."/>
            <person name="Grimwood J."/>
            <person name="Fossdal C.G."/>
            <person name="Hansson D."/>
            <person name="Henrissat B."/>
            <person name="Hietala A."/>
            <person name="Himmelstrand K."/>
            <person name="Hoffmeister D."/>
            <person name="Hogberg N."/>
            <person name="James T.Y."/>
            <person name="Karlsson M."/>
            <person name="Kohler A."/>
            <person name="Kues U."/>
            <person name="Lee Y.H."/>
            <person name="Lin Y.C."/>
            <person name="Lind M."/>
            <person name="Lindquist E."/>
            <person name="Lombard V."/>
            <person name="Lucas S."/>
            <person name="Lunden K."/>
            <person name="Morin E."/>
            <person name="Murat C."/>
            <person name="Park J."/>
            <person name="Raffaello T."/>
            <person name="Rouze P."/>
            <person name="Salamov A."/>
            <person name="Schmutz J."/>
            <person name="Solheim H."/>
            <person name="Stahlberg J."/>
            <person name="Velez H."/>
            <person name="de Vries R.P."/>
            <person name="Wiebenga A."/>
            <person name="Woodward S."/>
            <person name="Yakovlev I."/>
            <person name="Garbelotto M."/>
            <person name="Martin F."/>
            <person name="Grigoriev I.V."/>
            <person name="Stenlid J."/>
        </authorList>
    </citation>
    <scope>NUCLEOTIDE SEQUENCE [LARGE SCALE GENOMIC DNA]</scope>
    <source>
        <strain evidence="5 6">TC 32-1</strain>
    </source>
</reference>
<dbReference type="OrthoDB" id="1915375at2759"/>
<dbReference type="PANTHER" id="PTHR12486">
    <property type="entry name" value="APRATAXIN-RELATED"/>
    <property type="match status" value="1"/>
</dbReference>
<dbReference type="GO" id="GO:0016787">
    <property type="term" value="F:hydrolase activity"/>
    <property type="evidence" value="ECO:0007669"/>
    <property type="project" value="UniProtKB-KW"/>
</dbReference>
<feature type="non-terminal residue" evidence="5">
    <location>
        <position position="1"/>
    </location>
</feature>
<dbReference type="Pfam" id="PF11969">
    <property type="entry name" value="DcpS_C"/>
    <property type="match status" value="1"/>
</dbReference>
<dbReference type="GO" id="GO:0000166">
    <property type="term" value="F:nucleotide binding"/>
    <property type="evidence" value="ECO:0007669"/>
    <property type="project" value="UniProtKB-KW"/>
</dbReference>
<dbReference type="Proteomes" id="UP000030671">
    <property type="component" value="Unassembled WGS sequence"/>
</dbReference>
<dbReference type="Gene3D" id="3.30.428.10">
    <property type="entry name" value="HIT-like"/>
    <property type="match status" value="1"/>
</dbReference>
<dbReference type="eggNOG" id="KOG4359">
    <property type="taxonomic scope" value="Eukaryota"/>
</dbReference>
<evidence type="ECO:0000256" key="3">
    <source>
        <dbReference type="PROSITE-ProRule" id="PRU00464"/>
    </source>
</evidence>
<protein>
    <recommendedName>
        <fullName evidence="4">HIT domain-containing protein</fullName>
    </recommendedName>
</protein>
<dbReference type="SUPFAM" id="SSF54197">
    <property type="entry name" value="HIT-like"/>
    <property type="match status" value="1"/>
</dbReference>
<feature type="domain" description="HIT" evidence="4">
    <location>
        <begin position="6"/>
        <end position="111"/>
    </location>
</feature>
<gene>
    <name evidence="5" type="ORF">HETIRDRAFT_242619</name>
</gene>
<keyword evidence="2" id="KW-0378">Hydrolase</keyword>
<evidence type="ECO:0000259" key="4">
    <source>
        <dbReference type="PROSITE" id="PS51084"/>
    </source>
</evidence>
<accession>W4KAE4</accession>
<feature type="non-terminal residue" evidence="5">
    <location>
        <position position="149"/>
    </location>
</feature>
<dbReference type="GeneID" id="20668940"/>
<evidence type="ECO:0000313" key="6">
    <source>
        <dbReference type="Proteomes" id="UP000030671"/>
    </source>
</evidence>
<dbReference type="EMBL" id="KI925457">
    <property type="protein sequence ID" value="ETW82724.1"/>
    <property type="molecule type" value="Genomic_DNA"/>
</dbReference>
<evidence type="ECO:0000256" key="1">
    <source>
        <dbReference type="ARBA" id="ARBA00022741"/>
    </source>
</evidence>
<dbReference type="PANTHER" id="PTHR12486:SF5">
    <property type="entry name" value="ADENOSINE 5'-MONOPHOSPHORAMIDASE HINT3"/>
    <property type="match status" value="1"/>
</dbReference>
<evidence type="ECO:0000256" key="2">
    <source>
        <dbReference type="ARBA" id="ARBA00022801"/>
    </source>
</evidence>
<keyword evidence="1" id="KW-0547">Nucleotide-binding</keyword>
<dbReference type="InterPro" id="IPR011146">
    <property type="entry name" value="HIT-like"/>
</dbReference>
<evidence type="ECO:0000313" key="5">
    <source>
        <dbReference type="EMBL" id="ETW82724.1"/>
    </source>
</evidence>
<organism evidence="5 6">
    <name type="scientific">Heterobasidion irregulare (strain TC 32-1)</name>
    <dbReference type="NCBI Taxonomy" id="747525"/>
    <lineage>
        <taxon>Eukaryota</taxon>
        <taxon>Fungi</taxon>
        <taxon>Dikarya</taxon>
        <taxon>Basidiomycota</taxon>
        <taxon>Agaricomycotina</taxon>
        <taxon>Agaricomycetes</taxon>
        <taxon>Russulales</taxon>
        <taxon>Bondarzewiaceae</taxon>
        <taxon>Heterobasidion</taxon>
        <taxon>Heterobasidion annosum species complex</taxon>
    </lineage>
</organism>
<dbReference type="InterPro" id="IPR036265">
    <property type="entry name" value="HIT-like_sf"/>
</dbReference>
<name>W4KAE4_HETIT</name>
<dbReference type="RefSeq" id="XP_009545054.1">
    <property type="nucleotide sequence ID" value="XM_009546759.1"/>
</dbReference>
<dbReference type="KEGG" id="hir:HETIRDRAFT_242619"/>
<sequence>TESKCVFCNITSKNGFNIVCEDEKYVVIRDRRPAASHHVLVIPRRHVESVKDLSKSDVTMVKDMEKIGHEQLDKLQVSPTMRRLGFHIPPFNSVNHLHLHVMALPFKSLIRKAKYPWIKGGDGHEKGWTWFAEIGQTIRILEKGGRVTV</sequence>
<dbReference type="InParanoid" id="W4KAE4"/>
<proteinExistence type="predicted"/>
<feature type="short sequence motif" description="Histidine triad motif" evidence="3">
    <location>
        <begin position="96"/>
        <end position="100"/>
    </location>
</feature>
<dbReference type="AlphaFoldDB" id="W4KAE4"/>